<dbReference type="Proteomes" id="UP000003111">
    <property type="component" value="Unassembled WGS sequence"/>
</dbReference>
<dbReference type="GO" id="GO:0016787">
    <property type="term" value="F:hydrolase activity"/>
    <property type="evidence" value="ECO:0007669"/>
    <property type="project" value="UniProtKB-KW"/>
</dbReference>
<dbReference type="PRINTS" id="PR00412">
    <property type="entry name" value="EPOXHYDRLASE"/>
</dbReference>
<gene>
    <name evidence="3" type="ORF">HMPREF0063_12936</name>
</gene>
<organism evidence="3 4">
    <name type="scientific">Aeromicrobium marinum DSM 15272</name>
    <dbReference type="NCBI Taxonomy" id="585531"/>
    <lineage>
        <taxon>Bacteria</taxon>
        <taxon>Bacillati</taxon>
        <taxon>Actinomycetota</taxon>
        <taxon>Actinomycetes</taxon>
        <taxon>Propionibacteriales</taxon>
        <taxon>Nocardioidaceae</taxon>
        <taxon>Aeromicrobium</taxon>
    </lineage>
</organism>
<evidence type="ECO:0000256" key="1">
    <source>
        <dbReference type="ARBA" id="ARBA00022801"/>
    </source>
</evidence>
<evidence type="ECO:0000259" key="2">
    <source>
        <dbReference type="Pfam" id="PF00561"/>
    </source>
</evidence>
<dbReference type="PANTHER" id="PTHR43329">
    <property type="entry name" value="EPOXIDE HYDROLASE"/>
    <property type="match status" value="1"/>
</dbReference>
<dbReference type="EMBL" id="ACLF03000015">
    <property type="protein sequence ID" value="EFQ81924.1"/>
    <property type="molecule type" value="Genomic_DNA"/>
</dbReference>
<dbReference type="Gene3D" id="3.40.50.1820">
    <property type="entry name" value="alpha/beta hydrolase"/>
    <property type="match status" value="1"/>
</dbReference>
<keyword evidence="4" id="KW-1185">Reference proteome</keyword>
<reference evidence="3" key="1">
    <citation type="submission" date="2010-08" db="EMBL/GenBank/DDBJ databases">
        <authorList>
            <person name="Muzny D."/>
            <person name="Qin X."/>
            <person name="Buhay C."/>
            <person name="Dugan-Rocha S."/>
            <person name="Ding Y."/>
            <person name="Chen G."/>
            <person name="Hawes A."/>
            <person name="Holder M."/>
            <person name="Jhangiani S."/>
            <person name="Johnson A."/>
            <person name="Khan Z."/>
            <person name="Li Z."/>
            <person name="Liu W."/>
            <person name="Liu X."/>
            <person name="Perez L."/>
            <person name="Shen H."/>
            <person name="Wang Q."/>
            <person name="Watt J."/>
            <person name="Xi L."/>
            <person name="Xin Y."/>
            <person name="Zhou J."/>
            <person name="Deng J."/>
            <person name="Jiang H."/>
            <person name="Liu Y."/>
            <person name="Qu J."/>
            <person name="Song X.-Z."/>
            <person name="Zhang L."/>
            <person name="Villasana D."/>
            <person name="Johnson A."/>
            <person name="Liu J."/>
            <person name="Liyanage D."/>
            <person name="Lorensuhewa L."/>
            <person name="Robinson T."/>
            <person name="Song A."/>
            <person name="Song B.-B."/>
            <person name="Dinh H."/>
            <person name="Thornton R."/>
            <person name="Coyle M."/>
            <person name="Francisco L."/>
            <person name="Jackson L."/>
            <person name="Javaid M."/>
            <person name="Korchina V."/>
            <person name="Kovar C."/>
            <person name="Mata R."/>
            <person name="Mathew T."/>
            <person name="Ngo R."/>
            <person name="Nguyen L."/>
            <person name="Nguyen N."/>
            <person name="Okwuonu G."/>
            <person name="Ongeri F."/>
            <person name="Pham C."/>
            <person name="Simmons D."/>
            <person name="Wilczek-Boney K."/>
            <person name="Hale W."/>
            <person name="Jakkamsetti A."/>
            <person name="Pham P."/>
            <person name="Ruth R."/>
            <person name="San Lucas F."/>
            <person name="Warren J."/>
            <person name="Zhang J."/>
            <person name="Zhao Z."/>
            <person name="Zhou C."/>
            <person name="Zhu D."/>
            <person name="Lee S."/>
            <person name="Bess C."/>
            <person name="Blankenburg K."/>
            <person name="Forbes L."/>
            <person name="Fu Q."/>
            <person name="Gubbala S."/>
            <person name="Hirani K."/>
            <person name="Jayaseelan J.C."/>
            <person name="Lara F."/>
            <person name="Munidasa M."/>
            <person name="Palculict T."/>
            <person name="Patil S."/>
            <person name="Pu L.-L."/>
            <person name="Saada N."/>
            <person name="Tang L."/>
            <person name="Weissenberger G."/>
            <person name="Zhu Y."/>
            <person name="Hemphill L."/>
            <person name="Shang Y."/>
            <person name="Youmans B."/>
            <person name="Ayvaz T."/>
            <person name="Ross M."/>
            <person name="Santibanez J."/>
            <person name="Aqrawi P."/>
            <person name="Gross S."/>
            <person name="Joshi V."/>
            <person name="Fowler G."/>
            <person name="Nazareth L."/>
            <person name="Reid J."/>
            <person name="Worley K."/>
            <person name="Petrosino J."/>
            <person name="Highlander S."/>
            <person name="Gibbs R."/>
        </authorList>
    </citation>
    <scope>NUCLEOTIDE SEQUENCE [LARGE SCALE GENOMIC DNA]</scope>
    <source>
        <strain evidence="3">DSM 15272</strain>
    </source>
</reference>
<evidence type="ECO:0000313" key="4">
    <source>
        <dbReference type="Proteomes" id="UP000003111"/>
    </source>
</evidence>
<proteinExistence type="predicted"/>
<dbReference type="STRING" id="585531.HMPREF0063_12936"/>
<dbReference type="InterPro" id="IPR000073">
    <property type="entry name" value="AB_hydrolase_1"/>
</dbReference>
<comment type="caution">
    <text evidence="3">The sequence shown here is derived from an EMBL/GenBank/DDBJ whole genome shotgun (WGS) entry which is preliminary data.</text>
</comment>
<dbReference type="InterPro" id="IPR029058">
    <property type="entry name" value="AB_hydrolase_fold"/>
</dbReference>
<name>E2SFX7_9ACTN</name>
<keyword evidence="1 3" id="KW-0378">Hydrolase</keyword>
<sequence>MSITSVRSGDVRLAVHESGPSDAPVIIAVHGYPDTSAVWNQVVPLLDDTFRVVTYDVRGTGGSSAPRGRAAYATRHLVDDLAAVVEAVAPGRTVHLLGHDWGSVQLWDAVLTEADHPRLRGRIASFTSVSGPALELVGHFLASSARRRQYLPLARQLAKSWYVMVFQLPVLPELVLTALGQRLPRILAGGQDLQDSHWGETFVEDARRGVNLYRANSPRFTPASTRVPVQLVVPTRDAFLSPAIYADVATFAPDLRRLDVVADHWIPQAQPDVVADAVRTWVDDVEARQSRAG</sequence>
<evidence type="ECO:0000313" key="3">
    <source>
        <dbReference type="EMBL" id="EFQ81924.1"/>
    </source>
</evidence>
<dbReference type="SUPFAM" id="SSF53474">
    <property type="entry name" value="alpha/beta-Hydrolases"/>
    <property type="match status" value="1"/>
</dbReference>
<dbReference type="OrthoDB" id="2987348at2"/>
<dbReference type="RefSeq" id="WP_007078523.1">
    <property type="nucleotide sequence ID" value="NZ_CM001024.1"/>
</dbReference>
<dbReference type="AlphaFoldDB" id="E2SFX7"/>
<dbReference type="InterPro" id="IPR000639">
    <property type="entry name" value="Epox_hydrolase-like"/>
</dbReference>
<protein>
    <submittedName>
        <fullName evidence="3">Hydrolase, alpha/beta domain protein</fullName>
    </submittedName>
</protein>
<dbReference type="eggNOG" id="COG2267">
    <property type="taxonomic scope" value="Bacteria"/>
</dbReference>
<feature type="domain" description="AB hydrolase-1" evidence="2">
    <location>
        <begin position="24"/>
        <end position="148"/>
    </location>
</feature>
<dbReference type="Pfam" id="PF00561">
    <property type="entry name" value="Abhydrolase_1"/>
    <property type="match status" value="1"/>
</dbReference>
<accession>E2SFX7</accession>
<dbReference type="HOGENOM" id="CLU_020336_7_3_11"/>